<accession>A0A8J5WXY4</accession>
<keyword evidence="6" id="KW-1185">Reference proteome</keyword>
<evidence type="ECO:0000313" key="6">
    <source>
        <dbReference type="Proteomes" id="UP000729402"/>
    </source>
</evidence>
<dbReference type="CDD" id="cd00010">
    <property type="entry name" value="AAI_LTSS"/>
    <property type="match status" value="1"/>
</dbReference>
<dbReference type="InterPro" id="IPR043325">
    <property type="entry name" value="LTSS"/>
</dbReference>
<organism evidence="5 6">
    <name type="scientific">Zizania palustris</name>
    <name type="common">Northern wild rice</name>
    <dbReference type="NCBI Taxonomy" id="103762"/>
    <lineage>
        <taxon>Eukaryota</taxon>
        <taxon>Viridiplantae</taxon>
        <taxon>Streptophyta</taxon>
        <taxon>Embryophyta</taxon>
        <taxon>Tracheophyta</taxon>
        <taxon>Spermatophyta</taxon>
        <taxon>Magnoliopsida</taxon>
        <taxon>Liliopsida</taxon>
        <taxon>Poales</taxon>
        <taxon>Poaceae</taxon>
        <taxon>BOP clade</taxon>
        <taxon>Oryzoideae</taxon>
        <taxon>Oryzeae</taxon>
        <taxon>Zizaniinae</taxon>
        <taxon>Zizania</taxon>
    </lineage>
</organism>
<evidence type="ECO:0000256" key="1">
    <source>
        <dbReference type="ARBA" id="ARBA00009748"/>
    </source>
</evidence>
<protein>
    <recommendedName>
        <fullName evidence="4">Bifunctional inhibitor/plant lipid transfer protein/seed storage helical domain-containing protein</fullName>
    </recommendedName>
</protein>
<gene>
    <name evidence="5" type="ORF">GUJ93_ZPchr0013g35870</name>
</gene>
<comment type="similarity">
    <text evidence="1">Belongs to the plant LTP family.</text>
</comment>
<proteinExistence type="inferred from homology"/>
<dbReference type="OrthoDB" id="659547at2759"/>
<evidence type="ECO:0000259" key="4">
    <source>
        <dbReference type="Pfam" id="PF14368"/>
    </source>
</evidence>
<feature type="domain" description="Bifunctional inhibitor/plant lipid transfer protein/seed storage helical" evidence="4">
    <location>
        <begin position="29"/>
        <end position="116"/>
    </location>
</feature>
<reference evidence="5" key="2">
    <citation type="submission" date="2021-02" db="EMBL/GenBank/DDBJ databases">
        <authorList>
            <person name="Kimball J.A."/>
            <person name="Haas M.W."/>
            <person name="Macchietto M."/>
            <person name="Kono T."/>
            <person name="Duquette J."/>
            <person name="Shao M."/>
        </authorList>
    </citation>
    <scope>NUCLEOTIDE SEQUENCE</scope>
    <source>
        <tissue evidence="5">Fresh leaf tissue</tissue>
    </source>
</reference>
<evidence type="ECO:0000256" key="2">
    <source>
        <dbReference type="SAM" id="MobiDB-lite"/>
    </source>
</evidence>
<feature type="region of interest" description="Disordered" evidence="2">
    <location>
        <begin position="127"/>
        <end position="174"/>
    </location>
</feature>
<dbReference type="AlphaFoldDB" id="A0A8J5WXY4"/>
<dbReference type="PANTHER" id="PTHR33044">
    <property type="entry name" value="BIFUNCTIONAL INHIBITOR/LIPID-TRANSFER PROTEIN/SEED STORAGE 2S ALBUMIN SUPERFAMILY PROTEIN-RELATED"/>
    <property type="match status" value="1"/>
</dbReference>
<evidence type="ECO:0000256" key="3">
    <source>
        <dbReference type="SAM" id="SignalP"/>
    </source>
</evidence>
<feature type="chain" id="PRO_5035186149" description="Bifunctional inhibitor/plant lipid transfer protein/seed storage helical domain-containing protein" evidence="3">
    <location>
        <begin position="19"/>
        <end position="174"/>
    </location>
</feature>
<sequence>MTCLLVLALALAVTVAVADGTTSSPSPSPSPAPAPAVDCLAEALKVSDCLDYVSPDKSAPSRPSKVCCDEVKATVKDHVAVGCLCEFLSAKQLPIPLNVTRVLQLPTACGADKRLQQVPWPRTFTVAASSSVQRRRRRRRHASERRRRRGKDPACSIDRRHPHRRRRGVLSPVS</sequence>
<dbReference type="Proteomes" id="UP000729402">
    <property type="component" value="Unassembled WGS sequence"/>
</dbReference>
<dbReference type="Pfam" id="PF14368">
    <property type="entry name" value="LTP_2"/>
    <property type="match status" value="1"/>
</dbReference>
<feature type="signal peptide" evidence="3">
    <location>
        <begin position="1"/>
        <end position="18"/>
    </location>
</feature>
<keyword evidence="3" id="KW-0732">Signal</keyword>
<dbReference type="InterPro" id="IPR016140">
    <property type="entry name" value="Bifunc_inhib/LTP/seed_store"/>
</dbReference>
<name>A0A8J5WXY4_ZIZPA</name>
<dbReference type="EMBL" id="JAAALK010000079">
    <property type="protein sequence ID" value="KAG8097337.1"/>
    <property type="molecule type" value="Genomic_DNA"/>
</dbReference>
<evidence type="ECO:0000313" key="5">
    <source>
        <dbReference type="EMBL" id="KAG8097337.1"/>
    </source>
</evidence>
<comment type="caution">
    <text evidence="5">The sequence shown here is derived from an EMBL/GenBank/DDBJ whole genome shotgun (WGS) entry which is preliminary data.</text>
</comment>
<reference evidence="5" key="1">
    <citation type="journal article" date="2021" name="bioRxiv">
        <title>Whole Genome Assembly and Annotation of Northern Wild Rice, Zizania palustris L., Supports a Whole Genome Duplication in the Zizania Genus.</title>
        <authorList>
            <person name="Haas M."/>
            <person name="Kono T."/>
            <person name="Macchietto M."/>
            <person name="Millas R."/>
            <person name="McGilp L."/>
            <person name="Shao M."/>
            <person name="Duquette J."/>
            <person name="Hirsch C.N."/>
            <person name="Kimball J."/>
        </authorList>
    </citation>
    <scope>NUCLEOTIDE SEQUENCE</scope>
    <source>
        <tissue evidence="5">Fresh leaf tissue</tissue>
    </source>
</reference>
<feature type="compositionally biased region" description="Basic residues" evidence="2">
    <location>
        <begin position="133"/>
        <end position="150"/>
    </location>
</feature>